<dbReference type="RefSeq" id="WP_145095779.1">
    <property type="nucleotide sequence ID" value="NZ_CP036274.1"/>
</dbReference>
<dbReference type="PANTHER" id="PTHR30560:SF3">
    <property type="entry name" value="TRIGGER FACTOR-LIKE PROTEIN TIG, CHLOROPLASTIC"/>
    <property type="match status" value="1"/>
</dbReference>
<comment type="function">
    <text evidence="9">Involved in protein export. Acts as a chaperone by maintaining the newly synthesized protein in an open conformation. Functions as a peptidyl-prolyl cis-trans isomerase.</text>
</comment>
<comment type="subcellular location">
    <subcellularLocation>
        <location evidence="9">Cytoplasm</location>
    </subcellularLocation>
    <text evidence="9">About half TF is bound to the ribosome near the polypeptide exit tunnel while the other half is free in the cytoplasm.</text>
</comment>
<organism evidence="13 14">
    <name type="scientific">Anatilimnocola aggregata</name>
    <dbReference type="NCBI Taxonomy" id="2528021"/>
    <lineage>
        <taxon>Bacteria</taxon>
        <taxon>Pseudomonadati</taxon>
        <taxon>Planctomycetota</taxon>
        <taxon>Planctomycetia</taxon>
        <taxon>Pirellulales</taxon>
        <taxon>Pirellulaceae</taxon>
        <taxon>Anatilimnocola</taxon>
    </lineage>
</organism>
<keyword evidence="7 9" id="KW-0413">Isomerase</keyword>
<evidence type="ECO:0000256" key="5">
    <source>
        <dbReference type="ARBA" id="ARBA00023110"/>
    </source>
</evidence>
<dbReference type="AlphaFoldDB" id="A0A517YJL0"/>
<dbReference type="HAMAP" id="MF_00303">
    <property type="entry name" value="Trigger_factor_Tig"/>
    <property type="match status" value="1"/>
</dbReference>
<dbReference type="KEGG" id="aagg:ETAA8_55370"/>
<keyword evidence="9" id="KW-0131">Cell cycle</keyword>
<dbReference type="GO" id="GO:0051083">
    <property type="term" value="P:'de novo' cotranslational protein folding"/>
    <property type="evidence" value="ECO:0007669"/>
    <property type="project" value="TreeGrafter"/>
</dbReference>
<evidence type="ECO:0000256" key="2">
    <source>
        <dbReference type="ARBA" id="ARBA00005464"/>
    </source>
</evidence>
<dbReference type="Proteomes" id="UP000315017">
    <property type="component" value="Chromosome"/>
</dbReference>
<name>A0A517YJL0_9BACT</name>
<comment type="similarity">
    <text evidence="2 9">Belongs to the FKBP-type PPIase family. Tig subfamily.</text>
</comment>
<dbReference type="GO" id="GO:0044183">
    <property type="term" value="F:protein folding chaperone"/>
    <property type="evidence" value="ECO:0007669"/>
    <property type="project" value="TreeGrafter"/>
</dbReference>
<proteinExistence type="inferred from homology"/>
<evidence type="ECO:0000259" key="11">
    <source>
        <dbReference type="Pfam" id="PF05697"/>
    </source>
</evidence>
<feature type="region of interest" description="Disordered" evidence="10">
    <location>
        <begin position="479"/>
        <end position="499"/>
    </location>
</feature>
<evidence type="ECO:0000256" key="6">
    <source>
        <dbReference type="ARBA" id="ARBA00023186"/>
    </source>
</evidence>
<evidence type="ECO:0000256" key="8">
    <source>
        <dbReference type="ARBA" id="ARBA00029986"/>
    </source>
</evidence>
<feature type="domain" description="Trigger factor ribosome-binding bacterial" evidence="11">
    <location>
        <begin position="25"/>
        <end position="169"/>
    </location>
</feature>
<dbReference type="InterPro" id="IPR046357">
    <property type="entry name" value="PPIase_dom_sf"/>
</dbReference>
<dbReference type="InterPro" id="IPR027304">
    <property type="entry name" value="Trigger_fact/SurA_dom_sf"/>
</dbReference>
<dbReference type="GO" id="GO:0003755">
    <property type="term" value="F:peptidyl-prolyl cis-trans isomerase activity"/>
    <property type="evidence" value="ECO:0007669"/>
    <property type="project" value="UniProtKB-UniRule"/>
</dbReference>
<keyword evidence="9" id="KW-0132">Cell division</keyword>
<reference evidence="13 14" key="1">
    <citation type="submission" date="2019-02" db="EMBL/GenBank/DDBJ databases">
        <title>Deep-cultivation of Planctomycetes and their phenomic and genomic characterization uncovers novel biology.</title>
        <authorList>
            <person name="Wiegand S."/>
            <person name="Jogler M."/>
            <person name="Boedeker C."/>
            <person name="Pinto D."/>
            <person name="Vollmers J."/>
            <person name="Rivas-Marin E."/>
            <person name="Kohn T."/>
            <person name="Peeters S.H."/>
            <person name="Heuer A."/>
            <person name="Rast P."/>
            <person name="Oberbeckmann S."/>
            <person name="Bunk B."/>
            <person name="Jeske O."/>
            <person name="Meyerdierks A."/>
            <person name="Storesund J.E."/>
            <person name="Kallscheuer N."/>
            <person name="Luecker S."/>
            <person name="Lage O.M."/>
            <person name="Pohl T."/>
            <person name="Merkel B.J."/>
            <person name="Hornburger P."/>
            <person name="Mueller R.-W."/>
            <person name="Bruemmer F."/>
            <person name="Labrenz M."/>
            <person name="Spormann A.M."/>
            <person name="Op den Camp H."/>
            <person name="Overmann J."/>
            <person name="Amann R."/>
            <person name="Jetten M.S.M."/>
            <person name="Mascher T."/>
            <person name="Medema M.H."/>
            <person name="Devos D.P."/>
            <person name="Kaster A.-K."/>
            <person name="Ovreas L."/>
            <person name="Rohde M."/>
            <person name="Galperin M.Y."/>
            <person name="Jogler C."/>
        </authorList>
    </citation>
    <scope>NUCLEOTIDE SEQUENCE [LARGE SCALE GENOMIC DNA]</scope>
    <source>
        <strain evidence="13 14">ETA_A8</strain>
    </source>
</reference>
<dbReference type="SUPFAM" id="SSF102735">
    <property type="entry name" value="Trigger factor ribosome-binding domain"/>
    <property type="match status" value="1"/>
</dbReference>
<dbReference type="SUPFAM" id="SSF54534">
    <property type="entry name" value="FKBP-like"/>
    <property type="match status" value="1"/>
</dbReference>
<evidence type="ECO:0000256" key="1">
    <source>
        <dbReference type="ARBA" id="ARBA00000971"/>
    </source>
</evidence>
<dbReference type="GO" id="GO:0005737">
    <property type="term" value="C:cytoplasm"/>
    <property type="evidence" value="ECO:0007669"/>
    <property type="project" value="UniProtKB-SubCell"/>
</dbReference>
<evidence type="ECO:0000259" key="12">
    <source>
        <dbReference type="Pfam" id="PF05698"/>
    </source>
</evidence>
<accession>A0A517YJL0</accession>
<dbReference type="PIRSF" id="PIRSF003095">
    <property type="entry name" value="Trigger_factor"/>
    <property type="match status" value="1"/>
</dbReference>
<dbReference type="Pfam" id="PF05698">
    <property type="entry name" value="Trigger_C"/>
    <property type="match status" value="1"/>
</dbReference>
<dbReference type="EMBL" id="CP036274">
    <property type="protein sequence ID" value="QDU30397.1"/>
    <property type="molecule type" value="Genomic_DNA"/>
</dbReference>
<dbReference type="InterPro" id="IPR036611">
    <property type="entry name" value="Trigger_fac_ribosome-bd_sf"/>
</dbReference>
<dbReference type="Gene3D" id="3.30.70.1050">
    <property type="entry name" value="Trigger factor ribosome-binding domain"/>
    <property type="match status" value="1"/>
</dbReference>
<dbReference type="InterPro" id="IPR037041">
    <property type="entry name" value="Trigger_fac_C_sf"/>
</dbReference>
<dbReference type="GO" id="GO:0051301">
    <property type="term" value="P:cell division"/>
    <property type="evidence" value="ECO:0007669"/>
    <property type="project" value="UniProtKB-KW"/>
</dbReference>
<keyword evidence="5 9" id="KW-0697">Rotamase</keyword>
<gene>
    <name evidence="9 13" type="primary">tig</name>
    <name evidence="13" type="ORF">ETAA8_55370</name>
</gene>
<dbReference type="Gene3D" id="1.10.3120.10">
    <property type="entry name" value="Trigger factor, C-terminal domain"/>
    <property type="match status" value="1"/>
</dbReference>
<dbReference type="EC" id="5.2.1.8" evidence="3 9"/>
<evidence type="ECO:0000256" key="4">
    <source>
        <dbReference type="ARBA" id="ARBA00016902"/>
    </source>
</evidence>
<keyword evidence="14" id="KW-1185">Reference proteome</keyword>
<dbReference type="GO" id="GO:0043022">
    <property type="term" value="F:ribosome binding"/>
    <property type="evidence" value="ECO:0007669"/>
    <property type="project" value="TreeGrafter"/>
</dbReference>
<evidence type="ECO:0000256" key="9">
    <source>
        <dbReference type="HAMAP-Rule" id="MF_00303"/>
    </source>
</evidence>
<dbReference type="InterPro" id="IPR005215">
    <property type="entry name" value="Trig_fac"/>
</dbReference>
<dbReference type="NCBIfam" id="TIGR00115">
    <property type="entry name" value="tig"/>
    <property type="match status" value="1"/>
</dbReference>
<keyword evidence="9" id="KW-0963">Cytoplasm</keyword>
<dbReference type="SUPFAM" id="SSF109998">
    <property type="entry name" value="Triger factor/SurA peptide-binding domain-like"/>
    <property type="match status" value="1"/>
</dbReference>
<sequence>MSAPELEEATTAEAAAEEAVKMNLEVKVDKPSACQRHVTVAVSREDIERYFKQAFDELVPKAELPGFRAGRAPRKLVEKSFREQVTDQVKGKLVMESMTQISDEQQFSAISEPDFDYNSITLPDEGPLRYEFKIEVRPEFDLPAWQGMKLERPVHTYSEEEVDAYLKKLLARYSKVVDSDEPVQVGDLLNVDLTFTHEGKQVAHKHEHGVVVTPVLNFSDAKLEGFDKLMEGKKTGDTVETKIKISADADSDELRGQEIDLSIKIEAVQKYEYPELNEGFLDRIGGFADEAELRTEVRKQLEKQLGYNQRQRVRQQITSLLTVAANWDLPPELLRRQARRELERAAMELQSHGFSQEQIRSHANELQQNIMAYTARSLKEHFILERIAEDQKIDAEPDDFNKEIELLAEQNDESPRRVRARIEKQGAMDTLRNQIIERKVIDLIESQAKFEEVPHVPAKTDSTAIDFAIAGSLDRIAEAKYGNETPTPGMPQLKKENKD</sequence>
<evidence type="ECO:0000313" key="13">
    <source>
        <dbReference type="EMBL" id="QDU30397.1"/>
    </source>
</evidence>
<dbReference type="PANTHER" id="PTHR30560">
    <property type="entry name" value="TRIGGER FACTOR CHAPERONE AND PEPTIDYL-PROLYL CIS/TRANS ISOMERASE"/>
    <property type="match status" value="1"/>
</dbReference>
<dbReference type="GO" id="GO:0015031">
    <property type="term" value="P:protein transport"/>
    <property type="evidence" value="ECO:0007669"/>
    <property type="project" value="UniProtKB-UniRule"/>
</dbReference>
<feature type="domain" description="Trigger factor C-terminal" evidence="12">
    <location>
        <begin position="291"/>
        <end position="444"/>
    </location>
</feature>
<evidence type="ECO:0000256" key="7">
    <source>
        <dbReference type="ARBA" id="ARBA00023235"/>
    </source>
</evidence>
<dbReference type="InterPro" id="IPR008880">
    <property type="entry name" value="Trigger_fac_C"/>
</dbReference>
<evidence type="ECO:0000256" key="3">
    <source>
        <dbReference type="ARBA" id="ARBA00013194"/>
    </source>
</evidence>
<evidence type="ECO:0000313" key="14">
    <source>
        <dbReference type="Proteomes" id="UP000315017"/>
    </source>
</evidence>
<comment type="domain">
    <text evidence="9">Consists of 3 domains; the N-terminus binds the ribosome, the middle domain has PPIase activity, while the C-terminus has intrinsic chaperone activity on its own.</text>
</comment>
<comment type="catalytic activity">
    <reaction evidence="1 9">
        <text>[protein]-peptidylproline (omega=180) = [protein]-peptidylproline (omega=0)</text>
        <dbReference type="Rhea" id="RHEA:16237"/>
        <dbReference type="Rhea" id="RHEA-COMP:10747"/>
        <dbReference type="Rhea" id="RHEA-COMP:10748"/>
        <dbReference type="ChEBI" id="CHEBI:83833"/>
        <dbReference type="ChEBI" id="CHEBI:83834"/>
        <dbReference type="EC" id="5.2.1.8"/>
    </reaction>
</comment>
<dbReference type="GO" id="GO:0043335">
    <property type="term" value="P:protein unfolding"/>
    <property type="evidence" value="ECO:0007669"/>
    <property type="project" value="TreeGrafter"/>
</dbReference>
<dbReference type="InterPro" id="IPR008881">
    <property type="entry name" value="Trigger_fac_ribosome-bd_bac"/>
</dbReference>
<dbReference type="Pfam" id="PF05697">
    <property type="entry name" value="Trigger_N"/>
    <property type="match status" value="1"/>
</dbReference>
<protein>
    <recommendedName>
        <fullName evidence="4 9">Trigger factor</fullName>
        <shortName evidence="9">TF</shortName>
        <ecNumber evidence="3 9">5.2.1.8</ecNumber>
    </recommendedName>
    <alternativeName>
        <fullName evidence="8 9">PPIase</fullName>
    </alternativeName>
</protein>
<dbReference type="OrthoDB" id="9767721at2"/>
<dbReference type="Gene3D" id="3.10.50.40">
    <property type="match status" value="1"/>
</dbReference>
<evidence type="ECO:0000256" key="10">
    <source>
        <dbReference type="SAM" id="MobiDB-lite"/>
    </source>
</evidence>
<keyword evidence="6 9" id="KW-0143">Chaperone</keyword>